<proteinExistence type="predicted"/>
<name>A0A6P8T211_GYMAC</name>
<evidence type="ECO:0000259" key="3">
    <source>
        <dbReference type="Pfam" id="PF21771"/>
    </source>
</evidence>
<protein>
    <submittedName>
        <fullName evidence="5">Cilia- and flagella-associated protein 58-like</fullName>
    </submittedName>
</protein>
<evidence type="ECO:0000256" key="2">
    <source>
        <dbReference type="SAM" id="MobiDB-lite"/>
    </source>
</evidence>
<gene>
    <name evidence="5" type="primary">LOC117533680</name>
</gene>
<dbReference type="GeneID" id="117533680"/>
<feature type="coiled-coil region" evidence="1">
    <location>
        <begin position="102"/>
        <end position="136"/>
    </location>
</feature>
<feature type="coiled-coil region" evidence="1">
    <location>
        <begin position="43"/>
        <end position="70"/>
    </location>
</feature>
<feature type="coiled-coil region" evidence="1">
    <location>
        <begin position="193"/>
        <end position="248"/>
    </location>
</feature>
<keyword evidence="4" id="KW-1185">Reference proteome</keyword>
<organism evidence="4 5">
    <name type="scientific">Gymnodraco acuticeps</name>
    <name type="common">Antarctic dragonfish</name>
    <dbReference type="NCBI Taxonomy" id="8218"/>
    <lineage>
        <taxon>Eukaryota</taxon>
        <taxon>Metazoa</taxon>
        <taxon>Chordata</taxon>
        <taxon>Craniata</taxon>
        <taxon>Vertebrata</taxon>
        <taxon>Euteleostomi</taxon>
        <taxon>Actinopterygii</taxon>
        <taxon>Neopterygii</taxon>
        <taxon>Teleostei</taxon>
        <taxon>Neoteleostei</taxon>
        <taxon>Acanthomorphata</taxon>
        <taxon>Eupercaria</taxon>
        <taxon>Perciformes</taxon>
        <taxon>Notothenioidei</taxon>
        <taxon>Bathydraconidae</taxon>
        <taxon>Gymnodraco</taxon>
    </lineage>
</organism>
<feature type="compositionally biased region" description="Basic residues" evidence="2">
    <location>
        <begin position="361"/>
        <end position="371"/>
    </location>
</feature>
<dbReference type="OrthoDB" id="8862181at2759"/>
<dbReference type="InterPro" id="IPR049270">
    <property type="entry name" value="CFAP58_CC"/>
</dbReference>
<dbReference type="KEGG" id="gacu:117533680"/>
<evidence type="ECO:0000256" key="1">
    <source>
        <dbReference type="SAM" id="Coils"/>
    </source>
</evidence>
<accession>A0A6P8T211</accession>
<dbReference type="InParanoid" id="A0A6P8T211"/>
<feature type="domain" description="Cilia- and flagella-associated protein 58 central coiled coil" evidence="3">
    <location>
        <begin position="143"/>
        <end position="216"/>
    </location>
</feature>
<reference evidence="5" key="1">
    <citation type="submission" date="2025-08" db="UniProtKB">
        <authorList>
            <consortium name="RefSeq"/>
        </authorList>
    </citation>
    <scope>IDENTIFICATION</scope>
</reference>
<evidence type="ECO:0000313" key="5">
    <source>
        <dbReference type="RefSeq" id="XP_034053467.1"/>
    </source>
</evidence>
<keyword evidence="1" id="KW-0175">Coiled coil</keyword>
<feature type="region of interest" description="Disordered" evidence="2">
    <location>
        <begin position="354"/>
        <end position="403"/>
    </location>
</feature>
<dbReference type="Pfam" id="PF21771">
    <property type="entry name" value="CFAP58_CC"/>
    <property type="match status" value="1"/>
</dbReference>
<sequence>MESLAPDENNLHKTGPVSAYHHYVLSSILPDAQQEFLCMQMKNKALEKENEILKTKVESLMTDCEQFKAERQRIHDVIKNRDHQRNQLLHCKNELSALGKKMAFQQTELKREHKQNETVKEELESVKKELQSVKQGTFTKRTEQQHLKQQLDQVVKERDILNDTLLRCKLECSELREKIFYQQSSANKKDRQCKKQMKEIHFLNLEKQTLEKERCITESNAEEQKQELRKCEEDLQTQKEKFKESKKMQEKGKKIAIIQESPRKIKKPRQKVPHPKVQSLQKELLAQAEELRATQKLCEELKKKVIEVAVQFEQCQASIREQKEKLKAVTAERNMYRSLTETLGTELVNIKKVQRSEKQRNKATKRAKKVKVPSEEKSKGSRLPPTSSKVQMHSDLRIMGKQL</sequence>
<feature type="coiled-coil region" evidence="1">
    <location>
        <begin position="277"/>
        <end position="332"/>
    </location>
</feature>
<dbReference type="RefSeq" id="XP_034053467.1">
    <property type="nucleotide sequence ID" value="XM_034197576.1"/>
</dbReference>
<feature type="compositionally biased region" description="Basic and acidic residues" evidence="2">
    <location>
        <begin position="392"/>
        <end position="403"/>
    </location>
</feature>
<dbReference type="Proteomes" id="UP000515161">
    <property type="component" value="Unplaced"/>
</dbReference>
<evidence type="ECO:0000313" key="4">
    <source>
        <dbReference type="Proteomes" id="UP000515161"/>
    </source>
</evidence>
<dbReference type="AlphaFoldDB" id="A0A6P8T211"/>